<reference evidence="2 4" key="1">
    <citation type="submission" date="2024-01" db="EMBL/GenBank/DDBJ databases">
        <authorList>
            <person name="Allen C."/>
            <person name="Tagirdzhanova G."/>
        </authorList>
    </citation>
    <scope>NUCLEOTIDE SEQUENCE [LARGE SCALE GENOMIC DNA]</scope>
</reference>
<feature type="compositionally biased region" description="Polar residues" evidence="1">
    <location>
        <begin position="210"/>
        <end position="219"/>
    </location>
</feature>
<comment type="caution">
    <text evidence="2">The sequence shown here is derived from an EMBL/GenBank/DDBJ whole genome shotgun (WGS) entry which is preliminary data.</text>
</comment>
<dbReference type="Proteomes" id="UP001642405">
    <property type="component" value="Unassembled WGS sequence"/>
</dbReference>
<accession>A0ABP0CKU9</accession>
<evidence type="ECO:0000313" key="3">
    <source>
        <dbReference type="EMBL" id="CAK7235214.1"/>
    </source>
</evidence>
<evidence type="ECO:0000313" key="4">
    <source>
        <dbReference type="Proteomes" id="UP001642405"/>
    </source>
</evidence>
<dbReference type="PANTHER" id="PTHR42084">
    <property type="entry name" value="YALI0E26631P"/>
    <property type="match status" value="1"/>
</dbReference>
<feature type="region of interest" description="Disordered" evidence="1">
    <location>
        <begin position="130"/>
        <end position="240"/>
    </location>
</feature>
<feature type="compositionally biased region" description="Low complexity" evidence="1">
    <location>
        <begin position="223"/>
        <end position="235"/>
    </location>
</feature>
<feature type="compositionally biased region" description="Low complexity" evidence="1">
    <location>
        <begin position="140"/>
        <end position="152"/>
    </location>
</feature>
<gene>
    <name evidence="2" type="ORF">SCUCBS95973_008349</name>
    <name evidence="3" type="ORF">SCUCBS95973_009193</name>
</gene>
<evidence type="ECO:0000256" key="1">
    <source>
        <dbReference type="SAM" id="MobiDB-lite"/>
    </source>
</evidence>
<proteinExistence type="predicted"/>
<feature type="region of interest" description="Disordered" evidence="1">
    <location>
        <begin position="1"/>
        <end position="114"/>
    </location>
</feature>
<feature type="compositionally biased region" description="Basic and acidic residues" evidence="1">
    <location>
        <begin position="32"/>
        <end position="52"/>
    </location>
</feature>
<name>A0ABP0CKU9_9PEZI</name>
<feature type="compositionally biased region" description="Polar residues" evidence="1">
    <location>
        <begin position="166"/>
        <end position="185"/>
    </location>
</feature>
<dbReference type="EMBL" id="CAWUHB010000067">
    <property type="protein sequence ID" value="CAK7232707.1"/>
    <property type="molecule type" value="Genomic_DNA"/>
</dbReference>
<keyword evidence="4" id="KW-1185">Reference proteome</keyword>
<evidence type="ECO:0000313" key="2">
    <source>
        <dbReference type="EMBL" id="CAK7232707.1"/>
    </source>
</evidence>
<feature type="compositionally biased region" description="Polar residues" evidence="1">
    <location>
        <begin position="1"/>
        <end position="18"/>
    </location>
</feature>
<dbReference type="PANTHER" id="PTHR42084:SF1">
    <property type="entry name" value="SERINE_THREONINE-PROTEIN KINASE PPK6"/>
    <property type="match status" value="1"/>
</dbReference>
<protein>
    <recommendedName>
        <fullName evidence="5">Serine/threonineeeee-protein kinase ppk6</fullName>
    </recommendedName>
</protein>
<sequence>MDLISNTLINFGDTTSTAGALPPGGEPSSRPPQRDPWRNPEPEPTPKPRKPADPNVLFDAEDFEVNGASDDDDFDEDDFGDFESGHTSPPRPTAATTNLFTPQPPISQPATAKPIPTPAAATALIDLLSLSDPEPSATTPAFPMQPQPQAAPSVNRQAASLLSPLSFGSTAPATSQTPKSPSFQDRNPFPGLAVTTPLSGEFPIDKVRNRTPSPVTTWPSFEAPSTTSTAATKKAVPQPDEADWDAWDWDWEAEEPSQGADKRAPTALPPAIANAPIPNAIPDKAPPPTNPAEVRNRVIGNPKTIAFLRNYLQIIVVAGRVIAGRKQRWHRDKFLSQSMSISAAGSGKGGGMKLAGLDKAQGQREDREAADVVAAWIRHVGKLRTAVATANAALVAAEAAEHKHYQPLKVPELQSATIPVTVAKQVQTAIKPCIICGLRRDERVRGIDGDDVEDIFSEWWVEHWGHRVCRNFWAEHEAALRSR</sequence>
<dbReference type="EMBL" id="CAWUHB010000095">
    <property type="protein sequence ID" value="CAK7235214.1"/>
    <property type="molecule type" value="Genomic_DNA"/>
</dbReference>
<organism evidence="2 4">
    <name type="scientific">Sporothrix curviconia</name>
    <dbReference type="NCBI Taxonomy" id="1260050"/>
    <lineage>
        <taxon>Eukaryota</taxon>
        <taxon>Fungi</taxon>
        <taxon>Dikarya</taxon>
        <taxon>Ascomycota</taxon>
        <taxon>Pezizomycotina</taxon>
        <taxon>Sordariomycetes</taxon>
        <taxon>Sordariomycetidae</taxon>
        <taxon>Ophiostomatales</taxon>
        <taxon>Ophiostomataceae</taxon>
        <taxon>Sporothrix</taxon>
    </lineage>
</organism>
<evidence type="ECO:0008006" key="5">
    <source>
        <dbReference type="Google" id="ProtNLM"/>
    </source>
</evidence>
<feature type="compositionally biased region" description="Acidic residues" evidence="1">
    <location>
        <begin position="59"/>
        <end position="81"/>
    </location>
</feature>